<evidence type="ECO:0000313" key="9">
    <source>
        <dbReference type="EMBL" id="MBD1397081.1"/>
    </source>
</evidence>
<feature type="domain" description="DUF4131" evidence="8">
    <location>
        <begin position="36"/>
        <end position="194"/>
    </location>
</feature>
<organism evidence="9 10">
    <name type="scientific">Pontibacter aquaedesilientis</name>
    <dbReference type="NCBI Taxonomy" id="2766980"/>
    <lineage>
        <taxon>Bacteria</taxon>
        <taxon>Pseudomonadati</taxon>
        <taxon>Bacteroidota</taxon>
        <taxon>Cytophagia</taxon>
        <taxon>Cytophagales</taxon>
        <taxon>Hymenobacteraceae</taxon>
        <taxon>Pontibacter</taxon>
    </lineage>
</organism>
<evidence type="ECO:0000256" key="4">
    <source>
        <dbReference type="ARBA" id="ARBA00022989"/>
    </source>
</evidence>
<keyword evidence="3 6" id="KW-0812">Transmembrane</keyword>
<feature type="transmembrane region" description="Helical" evidence="6">
    <location>
        <begin position="421"/>
        <end position="439"/>
    </location>
</feature>
<feature type="transmembrane region" description="Helical" evidence="6">
    <location>
        <begin position="262"/>
        <end position="286"/>
    </location>
</feature>
<feature type="transmembrane region" description="Helical" evidence="6">
    <location>
        <begin position="394"/>
        <end position="415"/>
    </location>
</feature>
<dbReference type="RefSeq" id="WP_191183205.1">
    <property type="nucleotide sequence ID" value="NZ_JACXAJ010000002.1"/>
</dbReference>
<gene>
    <name evidence="9" type="ORF">H9Q13_07875</name>
</gene>
<dbReference type="InterPro" id="IPR025405">
    <property type="entry name" value="DUF4131"/>
</dbReference>
<dbReference type="Proteomes" id="UP000625551">
    <property type="component" value="Unassembled WGS sequence"/>
</dbReference>
<protein>
    <submittedName>
        <fullName evidence="9">ComEC/Rec2 family competence protein</fullName>
    </submittedName>
</protein>
<proteinExistence type="predicted"/>
<keyword evidence="4 6" id="KW-1133">Transmembrane helix</keyword>
<feature type="domain" description="ComEC/Rec2-related protein" evidence="7">
    <location>
        <begin position="240"/>
        <end position="507"/>
    </location>
</feature>
<dbReference type="Pfam" id="PF03772">
    <property type="entry name" value="Competence"/>
    <property type="match status" value="1"/>
</dbReference>
<evidence type="ECO:0000256" key="1">
    <source>
        <dbReference type="ARBA" id="ARBA00004651"/>
    </source>
</evidence>
<dbReference type="InterPro" id="IPR052159">
    <property type="entry name" value="Competence_DNA_uptake"/>
</dbReference>
<name>A0ABR7XGM2_9BACT</name>
<accession>A0ABR7XGM2</accession>
<dbReference type="PANTHER" id="PTHR30619">
    <property type="entry name" value="DNA INTERNALIZATION/COMPETENCE PROTEIN COMEC/REC2"/>
    <property type="match status" value="1"/>
</dbReference>
<keyword evidence="2" id="KW-1003">Cell membrane</keyword>
<feature type="transmembrane region" description="Helical" evidence="6">
    <location>
        <begin position="32"/>
        <end position="50"/>
    </location>
</feature>
<sequence>MKRWAPYPFVRISLSFIAGILVYLYTGREFGYSLELLAFFIALYLVLYLFSRRAKTVGANTLTGIAGLLCFMAGGMWATDMRTAAHQPLHLGNLSGVPAYYVGVVNDYVVQKPGYQSTVLQVAQVQINGQWQAAEGKVQLSVPHDSEREYELSYGDRLLVKGAPIPVAPPANPNQFDYRAFLANKQVHHRNFLQAHQFQKLGSDPANPVLYFSIYLRRQLDALLKESINERREYGISSALILGVKDELDNSIRDAYAQTGTMHVLAVSGLHVGLIYGFFAFILAGLKRTARQRVVYTVIILSILWLYAFVTGLSPSILRAAFMFSLMTMAMASRRQYNIYNTLAAAAFTLLLYNPYYLLEVGFQLSFLALLGIVYLQPRFYNLLVFDNWLLDKGWALFTASLAAQLATFPLGLYYFHQFPVYFWLANLVVVPAATFVLGSGGIALFFSWVPLLGSLLFKVHFGLTWAMNEFNLFINQLPQAVINGIDISVSQAWLLYTLLLLFILFFAFKQLRYFALATGVVALLMVQEMAEISVQQNQRSLVVYSLRNATALSFLQGQQATVVSNTALTPENYTFNIQPYLWHKGVQQAAQLTLNGAPHSGISHAILPDSNSVLVWQGKRVLVVSKPLKVQPLPNFEVDYVLLTQNVRVKTEELKPFRFKKLILDASNAPWYLQRLRPQLTEAGIAYYDVTEKGALVVEL</sequence>
<evidence type="ECO:0000313" key="10">
    <source>
        <dbReference type="Proteomes" id="UP000625551"/>
    </source>
</evidence>
<feature type="transmembrane region" description="Helical" evidence="6">
    <location>
        <begin position="339"/>
        <end position="357"/>
    </location>
</feature>
<feature type="transmembrane region" description="Helical" evidence="6">
    <location>
        <begin position="7"/>
        <end position="26"/>
    </location>
</feature>
<dbReference type="Pfam" id="PF13567">
    <property type="entry name" value="DUF4131"/>
    <property type="match status" value="1"/>
</dbReference>
<feature type="transmembrane region" description="Helical" evidence="6">
    <location>
        <begin position="488"/>
        <end position="507"/>
    </location>
</feature>
<dbReference type="EMBL" id="JACXAJ010000002">
    <property type="protein sequence ID" value="MBD1397081.1"/>
    <property type="molecule type" value="Genomic_DNA"/>
</dbReference>
<dbReference type="InterPro" id="IPR004477">
    <property type="entry name" value="ComEC_N"/>
</dbReference>
<feature type="transmembrane region" description="Helical" evidence="6">
    <location>
        <begin position="57"/>
        <end position="78"/>
    </location>
</feature>
<evidence type="ECO:0000256" key="3">
    <source>
        <dbReference type="ARBA" id="ARBA00022692"/>
    </source>
</evidence>
<evidence type="ECO:0000256" key="6">
    <source>
        <dbReference type="SAM" id="Phobius"/>
    </source>
</evidence>
<keyword evidence="5 6" id="KW-0472">Membrane</keyword>
<comment type="subcellular location">
    <subcellularLocation>
        <location evidence="1">Cell membrane</location>
        <topology evidence="1">Multi-pass membrane protein</topology>
    </subcellularLocation>
</comment>
<keyword evidence="10" id="KW-1185">Reference proteome</keyword>
<comment type="caution">
    <text evidence="9">The sequence shown here is derived from an EMBL/GenBank/DDBJ whole genome shotgun (WGS) entry which is preliminary data.</text>
</comment>
<evidence type="ECO:0000256" key="5">
    <source>
        <dbReference type="ARBA" id="ARBA00023136"/>
    </source>
</evidence>
<feature type="transmembrane region" description="Helical" evidence="6">
    <location>
        <begin position="293"/>
        <end position="310"/>
    </location>
</feature>
<reference evidence="9 10" key="1">
    <citation type="submission" date="2020-09" db="EMBL/GenBank/DDBJ databases">
        <title>Genome sequencing and assembly of Pontibacter sp.</title>
        <authorList>
            <person name="Chhetri G."/>
        </authorList>
    </citation>
    <scope>NUCLEOTIDE SEQUENCE [LARGE SCALE GENOMIC DNA]</scope>
    <source>
        <strain evidence="9 10">JH31</strain>
    </source>
</reference>
<dbReference type="NCBIfam" id="TIGR00360">
    <property type="entry name" value="ComEC_N-term"/>
    <property type="match status" value="1"/>
</dbReference>
<evidence type="ECO:0000259" key="7">
    <source>
        <dbReference type="Pfam" id="PF03772"/>
    </source>
</evidence>
<evidence type="ECO:0000256" key="2">
    <source>
        <dbReference type="ARBA" id="ARBA00022475"/>
    </source>
</evidence>
<evidence type="ECO:0000259" key="8">
    <source>
        <dbReference type="Pfam" id="PF13567"/>
    </source>
</evidence>
<dbReference type="PANTHER" id="PTHR30619:SF1">
    <property type="entry name" value="RECOMBINATION PROTEIN 2"/>
    <property type="match status" value="1"/>
</dbReference>